<dbReference type="NCBIfam" id="TIGR02426">
    <property type="entry name" value="protocat_pcaB"/>
    <property type="match status" value="1"/>
</dbReference>
<gene>
    <name evidence="4" type="ORF">CLV63_10496</name>
</gene>
<keyword evidence="1" id="KW-0456">Lyase</keyword>
<dbReference type="InterPro" id="IPR000362">
    <property type="entry name" value="Fumarate_lyase_fam"/>
</dbReference>
<dbReference type="GO" id="GO:0016853">
    <property type="term" value="F:isomerase activity"/>
    <property type="evidence" value="ECO:0007669"/>
    <property type="project" value="UniProtKB-KW"/>
</dbReference>
<accession>A0A2P8DNS4</accession>
<evidence type="ECO:0000256" key="2">
    <source>
        <dbReference type="ARBA" id="ARBA00034772"/>
    </source>
</evidence>
<dbReference type="Gene3D" id="1.20.200.10">
    <property type="entry name" value="Fumarase/aspartase (Central domain)"/>
    <property type="match status" value="1"/>
</dbReference>
<dbReference type="Proteomes" id="UP000240542">
    <property type="component" value="Unassembled WGS sequence"/>
</dbReference>
<dbReference type="PRINTS" id="PR00145">
    <property type="entry name" value="ARGSUCLYASE"/>
</dbReference>
<dbReference type="PANTHER" id="PTHR43172">
    <property type="entry name" value="ADENYLOSUCCINATE LYASE"/>
    <property type="match status" value="1"/>
</dbReference>
<dbReference type="Gene3D" id="1.10.275.10">
    <property type="entry name" value="Fumarase/aspartase (N-terminal domain)"/>
    <property type="match status" value="1"/>
</dbReference>
<dbReference type="SMART" id="SM00998">
    <property type="entry name" value="ADSL_C"/>
    <property type="match status" value="1"/>
</dbReference>
<sequence length="449" mass="44948">MFDGIFARSGAAAEVGDAAWLRALLDTEAALARAQAREGAVPASAARAIGAACSPARFDAAALGAAAADGGNPVIPLVRALTAAVHDIDPEAARFVHTGATSQDIMDTAAMLVVRRACGAIAAETGALGAALADLAARHRDTPMAGRTLLQQALPTTFGAVAAGWLNGIGSADTRLADVAAHRTAAQLGGAAGTLASLGPGGPAVAAAFAAELGLAEPVLPWHTDRARVAETGAALAVLCGALGKAAHDIVLLAQTEVGEVTEDAGPGVGGSSTLPHKRNPVAAVATRSCAAQAPALAAGLLGAMDAEQQRAAGAWQSEWPQLSALLRLTGAAASWLRASLDRLRVHPDRMRANLDATGGLLTAERVTAELAAEMGREAAHDAVAAACRDTGGGPGLAAALERRTGGRRDSARFAALLDPADYLGAAGVFTDRALAAHRARPAHEEGHA</sequence>
<dbReference type="InterPro" id="IPR019468">
    <property type="entry name" value="AdenyloSucc_lyase_C"/>
</dbReference>
<comment type="caution">
    <text evidence="4">The sequence shown here is derived from an EMBL/GenBank/DDBJ whole genome shotgun (WGS) entry which is preliminary data.</text>
</comment>
<proteinExistence type="inferred from homology"/>
<evidence type="ECO:0000256" key="1">
    <source>
        <dbReference type="ARBA" id="ARBA00023239"/>
    </source>
</evidence>
<dbReference type="InterPro" id="IPR012789">
    <property type="entry name" value="Protocat_PcaB-like"/>
</dbReference>
<organism evidence="4 5">
    <name type="scientific">Murinocardiopsis flavida</name>
    <dbReference type="NCBI Taxonomy" id="645275"/>
    <lineage>
        <taxon>Bacteria</taxon>
        <taxon>Bacillati</taxon>
        <taxon>Actinomycetota</taxon>
        <taxon>Actinomycetes</taxon>
        <taxon>Streptosporangiales</taxon>
        <taxon>Nocardiopsidaceae</taxon>
        <taxon>Murinocardiopsis</taxon>
    </lineage>
</organism>
<dbReference type="GO" id="GO:0016829">
    <property type="term" value="F:lyase activity"/>
    <property type="evidence" value="ECO:0007669"/>
    <property type="project" value="UniProtKB-KW"/>
</dbReference>
<comment type="similarity">
    <text evidence="2">Belongs to the class-II fumarase/aspartase family.</text>
</comment>
<dbReference type="Gene3D" id="1.10.40.30">
    <property type="entry name" value="Fumarase/aspartase (C-terminal domain)"/>
    <property type="match status" value="1"/>
</dbReference>
<dbReference type="PRINTS" id="PR00149">
    <property type="entry name" value="FUMRATELYASE"/>
</dbReference>
<dbReference type="EMBL" id="PYGA01000004">
    <property type="protein sequence ID" value="PSK98872.1"/>
    <property type="molecule type" value="Genomic_DNA"/>
</dbReference>
<evidence type="ECO:0000313" key="5">
    <source>
        <dbReference type="Proteomes" id="UP000240542"/>
    </source>
</evidence>
<evidence type="ECO:0000313" key="4">
    <source>
        <dbReference type="EMBL" id="PSK98872.1"/>
    </source>
</evidence>
<dbReference type="AlphaFoldDB" id="A0A2P8DNS4"/>
<dbReference type="GO" id="GO:0019619">
    <property type="term" value="P:3,4-dihydroxybenzoate catabolic process"/>
    <property type="evidence" value="ECO:0007669"/>
    <property type="project" value="InterPro"/>
</dbReference>
<dbReference type="Pfam" id="PF00206">
    <property type="entry name" value="Lyase_1"/>
    <property type="match status" value="1"/>
</dbReference>
<reference evidence="4 5" key="1">
    <citation type="submission" date="2018-03" db="EMBL/GenBank/DDBJ databases">
        <title>Genomic Encyclopedia of Archaeal and Bacterial Type Strains, Phase II (KMG-II): from individual species to whole genera.</title>
        <authorList>
            <person name="Goeker M."/>
        </authorList>
    </citation>
    <scope>NUCLEOTIDE SEQUENCE [LARGE SCALE GENOMIC DNA]</scope>
    <source>
        <strain evidence="4 5">DSM 45312</strain>
    </source>
</reference>
<dbReference type="InterPro" id="IPR022761">
    <property type="entry name" value="Fumarate_lyase_N"/>
</dbReference>
<keyword evidence="4" id="KW-0413">Isomerase</keyword>
<dbReference type="InterPro" id="IPR008948">
    <property type="entry name" value="L-Aspartase-like"/>
</dbReference>
<dbReference type="OrthoDB" id="9768878at2"/>
<name>A0A2P8DNS4_9ACTN</name>
<keyword evidence="5" id="KW-1185">Reference proteome</keyword>
<feature type="domain" description="Adenylosuccinate lyase C-terminal" evidence="3">
    <location>
        <begin position="359"/>
        <end position="435"/>
    </location>
</feature>
<protein>
    <submittedName>
        <fullName evidence="4">3-carboxy-cis,cis-muconate cycloisomerase</fullName>
    </submittedName>
</protein>
<dbReference type="PANTHER" id="PTHR43172:SF2">
    <property type="entry name" value="ADENYLOSUCCINATE LYASE C-TERMINAL DOMAIN-CONTAINING PROTEIN"/>
    <property type="match status" value="1"/>
</dbReference>
<evidence type="ECO:0000259" key="3">
    <source>
        <dbReference type="SMART" id="SM00998"/>
    </source>
</evidence>
<dbReference type="RefSeq" id="WP_106582204.1">
    <property type="nucleotide sequence ID" value="NZ_PYGA01000004.1"/>
</dbReference>
<dbReference type="Pfam" id="PF10397">
    <property type="entry name" value="ADSL_C"/>
    <property type="match status" value="1"/>
</dbReference>
<dbReference type="InterPro" id="IPR024083">
    <property type="entry name" value="Fumarase/histidase_N"/>
</dbReference>
<dbReference type="SUPFAM" id="SSF48557">
    <property type="entry name" value="L-aspartase-like"/>
    <property type="match status" value="1"/>
</dbReference>